<evidence type="ECO:0000313" key="7">
    <source>
        <dbReference type="EMBL" id="GAA0589946.1"/>
    </source>
</evidence>
<evidence type="ECO:0000256" key="6">
    <source>
        <dbReference type="SAM" id="Phobius"/>
    </source>
</evidence>
<keyword evidence="5 6" id="KW-0472">Membrane</keyword>
<feature type="transmembrane region" description="Helical" evidence="6">
    <location>
        <begin position="71"/>
        <end position="91"/>
    </location>
</feature>
<feature type="transmembrane region" description="Helical" evidence="6">
    <location>
        <begin position="42"/>
        <end position="64"/>
    </location>
</feature>
<comment type="subcellular location">
    <subcellularLocation>
        <location evidence="1">Cell membrane</location>
        <topology evidence="1">Multi-pass membrane protein</topology>
    </subcellularLocation>
</comment>
<keyword evidence="8" id="KW-1185">Reference proteome</keyword>
<feature type="transmembrane region" description="Helical" evidence="6">
    <location>
        <begin position="111"/>
        <end position="134"/>
    </location>
</feature>
<keyword evidence="3 6" id="KW-0812">Transmembrane</keyword>
<evidence type="ECO:0000256" key="4">
    <source>
        <dbReference type="ARBA" id="ARBA00022989"/>
    </source>
</evidence>
<dbReference type="EMBL" id="BAAAFZ010000047">
    <property type="protein sequence ID" value="GAA0589946.1"/>
    <property type="molecule type" value="Genomic_DNA"/>
</dbReference>
<reference evidence="7 8" key="1">
    <citation type="journal article" date="2019" name="Int. J. Syst. Evol. Microbiol.">
        <title>The Global Catalogue of Microorganisms (GCM) 10K type strain sequencing project: providing services to taxonomists for standard genome sequencing and annotation.</title>
        <authorList>
            <consortium name="The Broad Institute Genomics Platform"/>
            <consortium name="The Broad Institute Genome Sequencing Center for Infectious Disease"/>
            <person name="Wu L."/>
            <person name="Ma J."/>
        </authorList>
    </citation>
    <scope>NUCLEOTIDE SEQUENCE [LARGE SCALE GENOMIC DNA]</scope>
    <source>
        <strain evidence="7 8">JCM 9933</strain>
    </source>
</reference>
<sequence length="203" mass="20713">MDFAGLLVFAVAYLMATASPGPGVAAVVARTLARGPGGSAEFIAGFVLGDLIWFAVAASGLALLAETFAALFTAIRYAGAAFLLFLAWKLWTAPAVLPGAEPARPEKGARLFLAGLAITLGNPKVIVFFLALLPTVVDLPSLTFRGFVEIALLGTAILTSVLAAYTLAAARARRLLTSPRAVRAVNRGSGAAMAGAAVAVASR</sequence>
<accession>A0ABN1FFY7</accession>
<keyword evidence="2" id="KW-1003">Cell membrane</keyword>
<proteinExistence type="predicted"/>
<feature type="transmembrane region" description="Helical" evidence="6">
    <location>
        <begin position="146"/>
        <end position="168"/>
    </location>
</feature>
<dbReference type="InterPro" id="IPR001123">
    <property type="entry name" value="LeuE-type"/>
</dbReference>
<protein>
    <submittedName>
        <fullName evidence="7">LysE family translocator</fullName>
    </submittedName>
</protein>
<evidence type="ECO:0000256" key="3">
    <source>
        <dbReference type="ARBA" id="ARBA00022692"/>
    </source>
</evidence>
<evidence type="ECO:0000256" key="5">
    <source>
        <dbReference type="ARBA" id="ARBA00023136"/>
    </source>
</evidence>
<keyword evidence="4 6" id="KW-1133">Transmembrane helix</keyword>
<name>A0ABN1FFY7_9PROT</name>
<dbReference type="PANTHER" id="PTHR30086">
    <property type="entry name" value="ARGININE EXPORTER PROTEIN ARGO"/>
    <property type="match status" value="1"/>
</dbReference>
<dbReference type="Proteomes" id="UP001501588">
    <property type="component" value="Unassembled WGS sequence"/>
</dbReference>
<gene>
    <name evidence="7" type="ORF">GCM10009416_30610</name>
</gene>
<evidence type="ECO:0000313" key="8">
    <source>
        <dbReference type="Proteomes" id="UP001501588"/>
    </source>
</evidence>
<organism evidence="7 8">
    <name type="scientific">Craurococcus roseus</name>
    <dbReference type="NCBI Taxonomy" id="77585"/>
    <lineage>
        <taxon>Bacteria</taxon>
        <taxon>Pseudomonadati</taxon>
        <taxon>Pseudomonadota</taxon>
        <taxon>Alphaproteobacteria</taxon>
        <taxon>Acetobacterales</taxon>
        <taxon>Acetobacteraceae</taxon>
        <taxon>Craurococcus</taxon>
    </lineage>
</organism>
<dbReference type="RefSeq" id="WP_343896226.1">
    <property type="nucleotide sequence ID" value="NZ_BAAAFZ010000047.1"/>
</dbReference>
<dbReference type="Pfam" id="PF01810">
    <property type="entry name" value="LysE"/>
    <property type="match status" value="1"/>
</dbReference>
<dbReference type="PANTHER" id="PTHR30086:SF20">
    <property type="entry name" value="ARGININE EXPORTER PROTEIN ARGO-RELATED"/>
    <property type="match status" value="1"/>
</dbReference>
<evidence type="ECO:0000256" key="1">
    <source>
        <dbReference type="ARBA" id="ARBA00004651"/>
    </source>
</evidence>
<evidence type="ECO:0000256" key="2">
    <source>
        <dbReference type="ARBA" id="ARBA00022475"/>
    </source>
</evidence>
<comment type="caution">
    <text evidence="7">The sequence shown here is derived from an EMBL/GenBank/DDBJ whole genome shotgun (WGS) entry which is preliminary data.</text>
</comment>